<organism evidence="1 2">
    <name type="scientific">Ceriporiopsis subvermispora (strain B)</name>
    <name type="common">White-rot fungus</name>
    <name type="synonym">Gelatoporia subvermispora</name>
    <dbReference type="NCBI Taxonomy" id="914234"/>
    <lineage>
        <taxon>Eukaryota</taxon>
        <taxon>Fungi</taxon>
        <taxon>Dikarya</taxon>
        <taxon>Basidiomycota</taxon>
        <taxon>Agaricomycotina</taxon>
        <taxon>Agaricomycetes</taxon>
        <taxon>Polyporales</taxon>
        <taxon>Gelatoporiaceae</taxon>
        <taxon>Gelatoporia</taxon>
    </lineage>
</organism>
<gene>
    <name evidence="1" type="ORF">CERSUDRAFT_87605</name>
</gene>
<accession>M2PBE2</accession>
<proteinExistence type="predicted"/>
<sequence length="59" mass="6925">MPLRHRIPVGKAYKRVRGTYSYESVLESQQSNLAVRIADNSDLIVRPYQLQHMILSRIR</sequence>
<protein>
    <submittedName>
        <fullName evidence="1">Uncharacterized protein</fullName>
    </submittedName>
</protein>
<reference evidence="1 2" key="1">
    <citation type="journal article" date="2012" name="Proc. Natl. Acad. Sci. U.S.A.">
        <title>Comparative genomics of Ceriporiopsis subvermispora and Phanerochaete chrysosporium provide insight into selective ligninolysis.</title>
        <authorList>
            <person name="Fernandez-Fueyo E."/>
            <person name="Ruiz-Duenas F.J."/>
            <person name="Ferreira P."/>
            <person name="Floudas D."/>
            <person name="Hibbett D.S."/>
            <person name="Canessa P."/>
            <person name="Larrondo L.F."/>
            <person name="James T.Y."/>
            <person name="Seelenfreund D."/>
            <person name="Lobos S."/>
            <person name="Polanco R."/>
            <person name="Tello M."/>
            <person name="Honda Y."/>
            <person name="Watanabe T."/>
            <person name="Watanabe T."/>
            <person name="Ryu J.S."/>
            <person name="Kubicek C.P."/>
            <person name="Schmoll M."/>
            <person name="Gaskell J."/>
            <person name="Hammel K.E."/>
            <person name="St John F.J."/>
            <person name="Vanden Wymelenberg A."/>
            <person name="Sabat G."/>
            <person name="Splinter BonDurant S."/>
            <person name="Syed K."/>
            <person name="Yadav J.S."/>
            <person name="Doddapaneni H."/>
            <person name="Subramanian V."/>
            <person name="Lavin J.L."/>
            <person name="Oguiza J.A."/>
            <person name="Perez G."/>
            <person name="Pisabarro A.G."/>
            <person name="Ramirez L."/>
            <person name="Santoyo F."/>
            <person name="Master E."/>
            <person name="Coutinho P.M."/>
            <person name="Henrissat B."/>
            <person name="Lombard V."/>
            <person name="Magnuson J.K."/>
            <person name="Kuees U."/>
            <person name="Hori C."/>
            <person name="Igarashi K."/>
            <person name="Samejima M."/>
            <person name="Held B.W."/>
            <person name="Barry K.W."/>
            <person name="LaButti K.M."/>
            <person name="Lapidus A."/>
            <person name="Lindquist E.A."/>
            <person name="Lucas S.M."/>
            <person name="Riley R."/>
            <person name="Salamov A.A."/>
            <person name="Hoffmeister D."/>
            <person name="Schwenk D."/>
            <person name="Hadar Y."/>
            <person name="Yarden O."/>
            <person name="de Vries R.P."/>
            <person name="Wiebenga A."/>
            <person name="Stenlid J."/>
            <person name="Eastwood D."/>
            <person name="Grigoriev I.V."/>
            <person name="Berka R.M."/>
            <person name="Blanchette R.A."/>
            <person name="Kersten P."/>
            <person name="Martinez A.T."/>
            <person name="Vicuna R."/>
            <person name="Cullen D."/>
        </authorList>
    </citation>
    <scope>NUCLEOTIDE SEQUENCE [LARGE SCALE GENOMIC DNA]</scope>
    <source>
        <strain evidence="1 2">B</strain>
    </source>
</reference>
<keyword evidence="2" id="KW-1185">Reference proteome</keyword>
<dbReference type="AlphaFoldDB" id="M2PBE2"/>
<evidence type="ECO:0000313" key="2">
    <source>
        <dbReference type="Proteomes" id="UP000016930"/>
    </source>
</evidence>
<dbReference type="Proteomes" id="UP000016930">
    <property type="component" value="Unassembled WGS sequence"/>
</dbReference>
<evidence type="ECO:0000313" key="1">
    <source>
        <dbReference type="EMBL" id="EMD32874.1"/>
    </source>
</evidence>
<dbReference type="HOGENOM" id="CLU_2960554_0_0_1"/>
<name>M2PBE2_CERS8</name>
<dbReference type="EMBL" id="KB445808">
    <property type="protein sequence ID" value="EMD32874.1"/>
    <property type="molecule type" value="Genomic_DNA"/>
</dbReference>